<evidence type="ECO:0000313" key="3">
    <source>
        <dbReference type="Proteomes" id="UP000266273"/>
    </source>
</evidence>
<dbReference type="Proteomes" id="UP000266273">
    <property type="component" value="Unassembled WGS sequence"/>
</dbReference>
<keyword evidence="3" id="KW-1185">Reference proteome</keyword>
<evidence type="ECO:0000256" key="1">
    <source>
        <dbReference type="SAM" id="Phobius"/>
    </source>
</evidence>
<keyword evidence="1" id="KW-0472">Membrane</keyword>
<reference evidence="2 3" key="1">
    <citation type="submission" date="2018-08" db="EMBL/GenBank/DDBJ databases">
        <title>Genomic Encyclopedia of Archaeal and Bacterial Type Strains, Phase II (KMG-II): from individual species to whole genera.</title>
        <authorList>
            <person name="Goeker M."/>
        </authorList>
    </citation>
    <scope>NUCLEOTIDE SEQUENCE [LARGE SCALE GENOMIC DNA]</scope>
    <source>
        <strain evidence="2 3">DSM 5002</strain>
    </source>
</reference>
<sequence length="41" mass="4321">MATCFGCQGNTPESNTPVNFWRGLALGLTIWVVLVGALVIA</sequence>
<feature type="transmembrane region" description="Helical" evidence="1">
    <location>
        <begin position="20"/>
        <end position="40"/>
    </location>
</feature>
<proteinExistence type="predicted"/>
<keyword evidence="1" id="KW-1133">Transmembrane helix</keyword>
<accession>A0A397Q2G2</accession>
<dbReference type="AlphaFoldDB" id="A0A397Q2G2"/>
<gene>
    <name evidence="2" type="ORF">BXY53_0176</name>
</gene>
<dbReference type="RefSeq" id="WP_280985238.1">
    <property type="nucleotide sequence ID" value="NZ_QXDF01000001.1"/>
</dbReference>
<keyword evidence="1" id="KW-0812">Transmembrane</keyword>
<protein>
    <submittedName>
        <fullName evidence="2">Uncharacterized protein</fullName>
    </submittedName>
</protein>
<dbReference type="EMBL" id="QXDF01000001">
    <property type="protein sequence ID" value="RIA55123.1"/>
    <property type="molecule type" value="Genomic_DNA"/>
</dbReference>
<organism evidence="2 3">
    <name type="scientific">Dichotomicrobium thermohalophilum</name>
    <dbReference type="NCBI Taxonomy" id="933063"/>
    <lineage>
        <taxon>Bacteria</taxon>
        <taxon>Pseudomonadati</taxon>
        <taxon>Pseudomonadota</taxon>
        <taxon>Alphaproteobacteria</taxon>
        <taxon>Hyphomicrobiales</taxon>
        <taxon>Hyphomicrobiaceae</taxon>
        <taxon>Dichotomicrobium</taxon>
    </lineage>
</organism>
<evidence type="ECO:0000313" key="2">
    <source>
        <dbReference type="EMBL" id="RIA55123.1"/>
    </source>
</evidence>
<name>A0A397Q2G2_9HYPH</name>
<comment type="caution">
    <text evidence="2">The sequence shown here is derived from an EMBL/GenBank/DDBJ whole genome shotgun (WGS) entry which is preliminary data.</text>
</comment>